<dbReference type="GO" id="GO:0005737">
    <property type="term" value="C:cytoplasm"/>
    <property type="evidence" value="ECO:0007669"/>
    <property type="project" value="UniProtKB-SubCell"/>
</dbReference>
<protein>
    <recommendedName>
        <fullName evidence="8">Phosphoribosylformylglycinamidine synthase subunit PurL</fullName>
        <shortName evidence="8">FGAM synthase</shortName>
        <ecNumber evidence="8">6.3.5.3</ecNumber>
    </recommendedName>
    <alternativeName>
        <fullName evidence="8">Formylglycinamide ribonucleotide amidotransferase subunit II</fullName>
        <shortName evidence="8">FGAR amidotransferase II</shortName>
        <shortName evidence="8">FGAR-AT II</shortName>
    </alternativeName>
    <alternativeName>
        <fullName evidence="8">Glutamine amidotransferase PurL</fullName>
    </alternativeName>
    <alternativeName>
        <fullName evidence="8">Phosphoribosylformylglycinamidine synthase subunit II</fullName>
    </alternativeName>
</protein>
<feature type="domain" description="PurM-like C-terminal" evidence="10">
    <location>
        <begin position="576"/>
        <end position="717"/>
    </location>
</feature>
<feature type="binding site" evidence="8">
    <location>
        <position position="273"/>
    </location>
    <ligand>
        <name>Mg(2+)</name>
        <dbReference type="ChEBI" id="CHEBI:18420"/>
        <label>2</label>
    </ligand>
</feature>
<gene>
    <name evidence="8 12" type="primary">purL</name>
    <name evidence="12" type="ORF">PQG83_05510</name>
</gene>
<comment type="subunit">
    <text evidence="8">Monomer. Part of the FGAM synthase complex composed of 1 PurL, 1 PurQ and 2 PurS subunits.</text>
</comment>
<evidence type="ECO:0000259" key="10">
    <source>
        <dbReference type="Pfam" id="PF02769"/>
    </source>
</evidence>
<evidence type="ECO:0000259" key="11">
    <source>
        <dbReference type="Pfam" id="PF18072"/>
    </source>
</evidence>
<comment type="catalytic activity">
    <reaction evidence="8">
        <text>N(2)-formyl-N(1)-(5-phospho-beta-D-ribosyl)glycinamide + L-glutamine + ATP + H2O = 2-formamido-N(1)-(5-O-phospho-beta-D-ribosyl)acetamidine + L-glutamate + ADP + phosphate + H(+)</text>
        <dbReference type="Rhea" id="RHEA:17129"/>
        <dbReference type="ChEBI" id="CHEBI:15377"/>
        <dbReference type="ChEBI" id="CHEBI:15378"/>
        <dbReference type="ChEBI" id="CHEBI:29985"/>
        <dbReference type="ChEBI" id="CHEBI:30616"/>
        <dbReference type="ChEBI" id="CHEBI:43474"/>
        <dbReference type="ChEBI" id="CHEBI:58359"/>
        <dbReference type="ChEBI" id="CHEBI:147286"/>
        <dbReference type="ChEBI" id="CHEBI:147287"/>
        <dbReference type="ChEBI" id="CHEBI:456216"/>
        <dbReference type="EC" id="6.3.5.3"/>
    </reaction>
</comment>
<feature type="binding site" evidence="8">
    <location>
        <position position="245"/>
    </location>
    <ligand>
        <name>substrate</name>
    </ligand>
</feature>
<keyword evidence="7 8" id="KW-0460">Magnesium</keyword>
<feature type="binding site" evidence="8">
    <location>
        <position position="501"/>
    </location>
    <ligand>
        <name>ATP</name>
        <dbReference type="ChEBI" id="CHEBI:30616"/>
    </ligand>
</feature>
<dbReference type="SUPFAM" id="SSF55326">
    <property type="entry name" value="PurM N-terminal domain-like"/>
    <property type="match status" value="2"/>
</dbReference>
<comment type="similarity">
    <text evidence="8">Belongs to the FGAMS family.</text>
</comment>
<dbReference type="RefSeq" id="WP_312747643.1">
    <property type="nucleotide sequence ID" value="NZ_CP116968.1"/>
</dbReference>
<keyword evidence="5 8" id="KW-0658">Purine biosynthesis</keyword>
<evidence type="ECO:0000256" key="6">
    <source>
        <dbReference type="ARBA" id="ARBA00022840"/>
    </source>
</evidence>
<dbReference type="NCBIfam" id="NF002290">
    <property type="entry name" value="PRK01213.1"/>
    <property type="match status" value="1"/>
</dbReference>
<dbReference type="HAMAP" id="MF_00420">
    <property type="entry name" value="PurL_2"/>
    <property type="match status" value="1"/>
</dbReference>
<evidence type="ECO:0000256" key="1">
    <source>
        <dbReference type="ARBA" id="ARBA00022490"/>
    </source>
</evidence>
<evidence type="ECO:0000256" key="3">
    <source>
        <dbReference type="ARBA" id="ARBA00022723"/>
    </source>
</evidence>
<dbReference type="InterPro" id="IPR016188">
    <property type="entry name" value="PurM-like_N"/>
</dbReference>
<dbReference type="AlphaFoldDB" id="A0AA96JXG9"/>
<sequence>MTQESKALPQGPLTSQIIEQHGLSEDEYQQILKHLGREPNLTELGIFSVMWSEHCSYKSSRIHLKRFPTEGERVVQGPGENAGAVDIGGGLAAVFKMESHNHPSYIEPFQGAATGVGGILRDIFTMGARPIALLNSLRFGELDLPKNQHILKGVVSGISSYGNCMGVPTVGGEITFNDIYSKNPLVNVFCLGIVKKDRLLRGLAKGAGNQVLYIGAKTGRDGIHGATMASDSFDDASDKKRPNVQVGDPFLEKLLLEACLEFLEQDLLVGIQDMGAAGLTSSSCEMASRAGTGIDMDLAKVPRREAHMTPYEILLSESQERMLLVAQPGKEESVLAICRKWGIDAAVVGQVTDDGFLRIREGNQIVAEIPAHALAEEGPRYERPASPPPYQEFLQSLNIDTLPDVKNPAEVLLKLLASPTIASKRWVFRQYDHMVGTNTVVCPGSDSAVVRIKGTTKALAMTTDGNSRYCLLNPYLGGGLAVAEAARNLVCAGAQPIGVTDCLNFGNPERPDVMWQFIMAVEGIADACRTFQIPVVSGNVSFYNETNGLSIYPTPILGMVGLIERQEDITTQWFKQAGDHIFLLGETKEDLGGTEYLKVIHSREQGNPPWLDVDREKALYSFLLTLIQKGLVQSAHDCSEGGLLVTLAECCLTNPSALFGATVILKQERLRLDALLFGESPSRVVVSVKTEHVTQVMELVQGSDVPCTELGRVTQGNMDITVRGVHDQPVCQISLPLSEMADQWHHALARQLGAEAS</sequence>
<dbReference type="CDD" id="cd02204">
    <property type="entry name" value="PurL_repeat2"/>
    <property type="match status" value="1"/>
</dbReference>
<keyword evidence="3 8" id="KW-0479">Metal-binding</keyword>
<dbReference type="EC" id="6.3.5.3" evidence="8"/>
<dbReference type="EMBL" id="CP116968">
    <property type="protein sequence ID" value="WNM63210.1"/>
    <property type="molecule type" value="Genomic_DNA"/>
</dbReference>
<feature type="active site" description="Proton acceptor" evidence="8">
    <location>
        <position position="100"/>
    </location>
</feature>
<dbReference type="InterPro" id="IPR010074">
    <property type="entry name" value="PRibForGlyAmidine_synth_PurL"/>
</dbReference>
<dbReference type="GO" id="GO:0006189">
    <property type="term" value="P:'de novo' IMP biosynthetic process"/>
    <property type="evidence" value="ECO:0007669"/>
    <property type="project" value="UniProtKB-UniRule"/>
</dbReference>
<name>A0AA96JXG9_9BACT</name>
<evidence type="ECO:0000313" key="13">
    <source>
        <dbReference type="Proteomes" id="UP001302494"/>
    </source>
</evidence>
<feature type="binding site" evidence="8">
    <location>
        <position position="538"/>
    </location>
    <ligand>
        <name>ATP</name>
        <dbReference type="ChEBI" id="CHEBI:30616"/>
    </ligand>
</feature>
<feature type="binding site" evidence="8">
    <location>
        <begin position="317"/>
        <end position="319"/>
    </location>
    <ligand>
        <name>substrate</name>
    </ligand>
</feature>
<evidence type="ECO:0000313" key="12">
    <source>
        <dbReference type="EMBL" id="WNM63210.1"/>
    </source>
</evidence>
<dbReference type="PIRSF" id="PIRSF001587">
    <property type="entry name" value="FGAM_synthase_II"/>
    <property type="match status" value="1"/>
</dbReference>
<dbReference type="Pfam" id="PF02769">
    <property type="entry name" value="AIRS_C"/>
    <property type="match status" value="2"/>
</dbReference>
<evidence type="ECO:0000256" key="4">
    <source>
        <dbReference type="ARBA" id="ARBA00022741"/>
    </source>
</evidence>
<feature type="domain" description="PurM-like N-terminal" evidence="9">
    <location>
        <begin position="79"/>
        <end position="194"/>
    </location>
</feature>
<feature type="domain" description="PurM-like N-terminal" evidence="9">
    <location>
        <begin position="444"/>
        <end position="563"/>
    </location>
</feature>
<comment type="caution">
    <text evidence="8">Lacks conserved residue(s) required for the propagation of feature annotation.</text>
</comment>
<feature type="domain" description="PurM-like C-terminal" evidence="10">
    <location>
        <begin position="207"/>
        <end position="357"/>
    </location>
</feature>
<dbReference type="GO" id="GO:0000287">
    <property type="term" value="F:magnesium ion binding"/>
    <property type="evidence" value="ECO:0007669"/>
    <property type="project" value="UniProtKB-UniRule"/>
</dbReference>
<dbReference type="InterPro" id="IPR010918">
    <property type="entry name" value="PurM-like_C_dom"/>
</dbReference>
<comment type="pathway">
    <text evidence="8">Purine metabolism; IMP biosynthesis via de novo pathway; 5-amino-1-(5-phospho-D-ribosyl)imidazole from N(2)-formyl-N(1)-(5-phospho-D-ribosyl)glycinamide: step 1/2.</text>
</comment>
<dbReference type="InterPro" id="IPR041609">
    <property type="entry name" value="PurL_linker"/>
</dbReference>
<comment type="subcellular location">
    <subcellularLocation>
        <location evidence="8">Cytoplasm</location>
    </subcellularLocation>
</comment>
<accession>A0AA96JXG9</accession>
<feature type="binding site" evidence="8">
    <location>
        <position position="121"/>
    </location>
    <ligand>
        <name>substrate</name>
    </ligand>
</feature>
<evidence type="ECO:0000256" key="8">
    <source>
        <dbReference type="HAMAP-Rule" id="MF_00420"/>
    </source>
</evidence>
<dbReference type="InterPro" id="IPR036921">
    <property type="entry name" value="PurM-like_N_sf"/>
</dbReference>
<dbReference type="Gene3D" id="3.90.650.10">
    <property type="entry name" value="PurM-like C-terminal domain"/>
    <property type="match status" value="2"/>
</dbReference>
<dbReference type="Pfam" id="PF00586">
    <property type="entry name" value="AIRS"/>
    <property type="match status" value="2"/>
</dbReference>
<keyword evidence="1 8" id="KW-0963">Cytoplasm</keyword>
<dbReference type="FunFam" id="3.30.1330.10:FF:000004">
    <property type="entry name" value="Phosphoribosylformylglycinamidine synthase subunit PurL"/>
    <property type="match status" value="1"/>
</dbReference>
<dbReference type="GO" id="GO:0005524">
    <property type="term" value="F:ATP binding"/>
    <property type="evidence" value="ECO:0007669"/>
    <property type="project" value="UniProtKB-UniRule"/>
</dbReference>
<comment type="function">
    <text evidence="8">Part of the phosphoribosylformylglycinamidine synthase complex involved in the purines biosynthetic pathway. Catalyzes the ATP-dependent conversion of formylglycinamide ribonucleotide (FGAR) and glutamine to yield formylglycinamidine ribonucleotide (FGAM) and glutamate. The FGAM synthase complex is composed of three subunits. PurQ produces an ammonia molecule by converting glutamine to glutamate. PurL transfers the ammonia molecule to FGAR to form FGAM in an ATP-dependent manner. PurS interacts with PurQ and PurL and is thought to assist in the transfer of the ammonia molecule from PurQ to PurL.</text>
</comment>
<keyword evidence="6 8" id="KW-0067">ATP-binding</keyword>
<dbReference type="CDD" id="cd02203">
    <property type="entry name" value="PurL_repeat1"/>
    <property type="match status" value="1"/>
</dbReference>
<dbReference type="KEGG" id="nneo:PQG83_05510"/>
<evidence type="ECO:0000259" key="9">
    <source>
        <dbReference type="Pfam" id="PF00586"/>
    </source>
</evidence>
<keyword evidence="4 8" id="KW-0547">Nucleotide-binding</keyword>
<dbReference type="Pfam" id="PF18072">
    <property type="entry name" value="FGAR-AT_linker"/>
    <property type="match status" value="1"/>
</dbReference>
<keyword evidence="13" id="KW-1185">Reference proteome</keyword>
<feature type="binding site" evidence="8">
    <location>
        <position position="96"/>
    </location>
    <ligand>
        <name>ATP</name>
        <dbReference type="ChEBI" id="CHEBI:30616"/>
    </ligand>
</feature>
<feature type="domain" description="Phosphoribosylformylglycinamidine synthase linker" evidence="11">
    <location>
        <begin position="19"/>
        <end position="58"/>
    </location>
</feature>
<feature type="binding site" evidence="8">
    <location>
        <position position="57"/>
    </location>
    <ligand>
        <name>ATP</name>
        <dbReference type="ChEBI" id="CHEBI:30616"/>
    </ligand>
</feature>
<evidence type="ECO:0000256" key="2">
    <source>
        <dbReference type="ARBA" id="ARBA00022598"/>
    </source>
</evidence>
<feature type="active site" evidence="8">
    <location>
        <position position="54"/>
    </location>
</feature>
<feature type="binding site" evidence="8">
    <location>
        <position position="122"/>
    </location>
    <ligand>
        <name>Mg(2+)</name>
        <dbReference type="ChEBI" id="CHEBI:18420"/>
        <label>2</label>
    </ligand>
</feature>
<evidence type="ECO:0000256" key="7">
    <source>
        <dbReference type="ARBA" id="ARBA00022842"/>
    </source>
</evidence>
<reference evidence="12 13" key="1">
    <citation type="submission" date="2023-01" db="EMBL/GenBank/DDBJ databases">
        <title>Cultivation and genomic characterization of new, ubiquitous marine nitrite-oxidizing bacteria from the Nitrospirales.</title>
        <authorList>
            <person name="Mueller A.J."/>
            <person name="Daebeler A."/>
            <person name="Herbold C.W."/>
            <person name="Kirkegaard R.H."/>
            <person name="Daims H."/>
        </authorList>
    </citation>
    <scope>NUCLEOTIDE SEQUENCE [LARGE SCALE GENOMIC DNA]</scope>
    <source>
        <strain evidence="12 13">DK</strain>
    </source>
</reference>
<dbReference type="PANTHER" id="PTHR43555">
    <property type="entry name" value="PHOSPHORIBOSYLFORMYLGLYCINAMIDINE SYNTHASE SUBUNIT PURL"/>
    <property type="match status" value="1"/>
</dbReference>
<dbReference type="NCBIfam" id="TIGR01736">
    <property type="entry name" value="FGAM_synth_II"/>
    <property type="match status" value="1"/>
</dbReference>
<feature type="binding site" evidence="8">
    <location>
        <position position="98"/>
    </location>
    <ligand>
        <name>Mg(2+)</name>
        <dbReference type="ChEBI" id="CHEBI:18420"/>
        <label>1</label>
    </ligand>
</feature>
<keyword evidence="2 8" id="KW-0436">Ligase</keyword>
<dbReference type="Proteomes" id="UP001302494">
    <property type="component" value="Chromosome"/>
</dbReference>
<dbReference type="InterPro" id="IPR036676">
    <property type="entry name" value="PurM-like_C_sf"/>
</dbReference>
<feature type="binding site" evidence="8">
    <location>
        <position position="539"/>
    </location>
    <ligand>
        <name>Mg(2+)</name>
        <dbReference type="ChEBI" id="CHEBI:18420"/>
        <label>1</label>
    </ligand>
</feature>
<dbReference type="GO" id="GO:0004642">
    <property type="term" value="F:phosphoribosylformylglycinamidine synthase activity"/>
    <property type="evidence" value="ECO:0007669"/>
    <property type="project" value="UniProtKB-UniRule"/>
</dbReference>
<dbReference type="SUPFAM" id="SSF56042">
    <property type="entry name" value="PurM C-terminal domain-like"/>
    <property type="match status" value="2"/>
</dbReference>
<dbReference type="PANTHER" id="PTHR43555:SF1">
    <property type="entry name" value="PHOSPHORIBOSYLFORMYLGLYCINAMIDINE SYNTHASE SUBUNIT PURL"/>
    <property type="match status" value="1"/>
</dbReference>
<organism evidence="12 13">
    <name type="scientific">Candidatus Nitrospira neomarina</name>
    <dbReference type="NCBI Taxonomy" id="3020899"/>
    <lineage>
        <taxon>Bacteria</taxon>
        <taxon>Pseudomonadati</taxon>
        <taxon>Nitrospirota</taxon>
        <taxon>Nitrospiria</taxon>
        <taxon>Nitrospirales</taxon>
        <taxon>Nitrospiraceae</taxon>
        <taxon>Nitrospira</taxon>
    </lineage>
</organism>
<feature type="binding site" evidence="8">
    <location>
        <position position="541"/>
    </location>
    <ligand>
        <name>substrate</name>
    </ligand>
</feature>
<evidence type="ECO:0000256" key="5">
    <source>
        <dbReference type="ARBA" id="ARBA00022755"/>
    </source>
</evidence>
<proteinExistence type="inferred from homology"/>
<dbReference type="Gene3D" id="3.30.1330.10">
    <property type="entry name" value="PurM-like, N-terminal domain"/>
    <property type="match status" value="2"/>
</dbReference>
<feature type="binding site" evidence="8">
    <location>
        <begin position="99"/>
        <end position="102"/>
    </location>
    <ligand>
        <name>substrate</name>
    </ligand>
</feature>